<comment type="caution">
    <text evidence="2">The sequence shown here is derived from an EMBL/GenBank/DDBJ whole genome shotgun (WGS) entry which is preliminary data.</text>
</comment>
<evidence type="ECO:0008006" key="4">
    <source>
        <dbReference type="Google" id="ProtNLM"/>
    </source>
</evidence>
<evidence type="ECO:0000256" key="1">
    <source>
        <dbReference type="SAM" id="MobiDB-lite"/>
    </source>
</evidence>
<evidence type="ECO:0000313" key="3">
    <source>
        <dbReference type="Proteomes" id="UP001318860"/>
    </source>
</evidence>
<protein>
    <recommendedName>
        <fullName evidence="4">Membrane-associated kinase regulator 2</fullName>
    </recommendedName>
</protein>
<feature type="compositionally biased region" description="Acidic residues" evidence="1">
    <location>
        <begin position="17"/>
        <end position="26"/>
    </location>
</feature>
<reference evidence="2 3" key="1">
    <citation type="journal article" date="2021" name="Comput. Struct. Biotechnol. J.">
        <title>De novo genome assembly of the potent medicinal plant Rehmannia glutinosa using nanopore technology.</title>
        <authorList>
            <person name="Ma L."/>
            <person name="Dong C."/>
            <person name="Song C."/>
            <person name="Wang X."/>
            <person name="Zheng X."/>
            <person name="Niu Y."/>
            <person name="Chen S."/>
            <person name="Feng W."/>
        </authorList>
    </citation>
    <scope>NUCLEOTIDE SEQUENCE [LARGE SCALE GENOMIC DNA]</scope>
    <source>
        <strain evidence="2">DH-2019</strain>
    </source>
</reference>
<organism evidence="2 3">
    <name type="scientific">Rehmannia glutinosa</name>
    <name type="common">Chinese foxglove</name>
    <dbReference type="NCBI Taxonomy" id="99300"/>
    <lineage>
        <taxon>Eukaryota</taxon>
        <taxon>Viridiplantae</taxon>
        <taxon>Streptophyta</taxon>
        <taxon>Embryophyta</taxon>
        <taxon>Tracheophyta</taxon>
        <taxon>Spermatophyta</taxon>
        <taxon>Magnoliopsida</taxon>
        <taxon>eudicotyledons</taxon>
        <taxon>Gunneridae</taxon>
        <taxon>Pentapetalae</taxon>
        <taxon>asterids</taxon>
        <taxon>lamiids</taxon>
        <taxon>Lamiales</taxon>
        <taxon>Orobanchaceae</taxon>
        <taxon>Rehmannieae</taxon>
        <taxon>Rehmannia</taxon>
    </lineage>
</organism>
<dbReference type="EMBL" id="JABTTQ020003423">
    <property type="protein sequence ID" value="KAK6117669.1"/>
    <property type="molecule type" value="Genomic_DNA"/>
</dbReference>
<feature type="region of interest" description="Disordered" evidence="1">
    <location>
        <begin position="1"/>
        <end position="26"/>
    </location>
</feature>
<name>A0ABR0U5A2_REHGL</name>
<dbReference type="InterPro" id="IPR039619">
    <property type="entry name" value="MAKR2/5"/>
</dbReference>
<dbReference type="PANTHER" id="PTHR33929:SF10">
    <property type="entry name" value="MEMBRANE-ASSOCIATED KINASE REGULATOR 2-RELATED"/>
    <property type="match status" value="1"/>
</dbReference>
<sequence>MEASGFLKFRRNAAPGADDDEETDEEDSFFDLVFKSPDRVAVRRGDEAAKKDFQFIESPRDVLLSKNGLSISNSKDLSPVTLLRSSPKFRVFFMFRKPSKCEKIESNGELKGSPFNLFSKSSKIDENNRFSVKCRVEEMPIASNLARDNSLRSQLLKETSDYDTLSEKSSRDAVPKYLKLIKPLLYLKVWKRQNEKAKLTDSLTPSSTPVNAPVDLSSMKFSEGSRAGSFKIATKRLGKSRSASAAVGLPPPPARRRDDSMLEQHEGIQGAVLYCKKSYNSSSKVILRTRNWDITEDTHAKFQTDAAFE</sequence>
<accession>A0ABR0U5A2</accession>
<gene>
    <name evidence="2" type="ORF">DH2020_048586</name>
</gene>
<dbReference type="PANTHER" id="PTHR33929">
    <property type="entry name" value="MEMBRANE-ASSOCIATED KINASE REGULATOR 2-RELATED"/>
    <property type="match status" value="1"/>
</dbReference>
<evidence type="ECO:0000313" key="2">
    <source>
        <dbReference type="EMBL" id="KAK6117669.1"/>
    </source>
</evidence>
<dbReference type="Proteomes" id="UP001318860">
    <property type="component" value="Unassembled WGS sequence"/>
</dbReference>
<proteinExistence type="predicted"/>
<keyword evidence="3" id="KW-1185">Reference proteome</keyword>